<dbReference type="GO" id="GO:0006508">
    <property type="term" value="P:proteolysis"/>
    <property type="evidence" value="ECO:0007669"/>
    <property type="project" value="UniProtKB-KW"/>
</dbReference>
<evidence type="ECO:0000256" key="8">
    <source>
        <dbReference type="ARBA" id="ARBA00049902"/>
    </source>
</evidence>
<dbReference type="GO" id="GO:0008955">
    <property type="term" value="F:peptidoglycan glycosyltransferase activity"/>
    <property type="evidence" value="ECO:0007669"/>
    <property type="project" value="UniProtKB-EC"/>
</dbReference>
<gene>
    <name evidence="13" type="ORF">EKG83_46250</name>
</gene>
<feature type="region of interest" description="Disordered" evidence="9">
    <location>
        <begin position="477"/>
        <end position="501"/>
    </location>
</feature>
<dbReference type="GO" id="GO:0008658">
    <property type="term" value="F:penicillin binding"/>
    <property type="evidence" value="ECO:0007669"/>
    <property type="project" value="InterPro"/>
</dbReference>
<organism evidence="13 14">
    <name type="scientific">Saccharothrix syringae</name>
    <name type="common">Nocardiopsis syringae</name>
    <dbReference type="NCBI Taxonomy" id="103733"/>
    <lineage>
        <taxon>Bacteria</taxon>
        <taxon>Bacillati</taxon>
        <taxon>Actinomycetota</taxon>
        <taxon>Actinomycetes</taxon>
        <taxon>Pseudonocardiales</taxon>
        <taxon>Pseudonocardiaceae</taxon>
        <taxon>Saccharothrix</taxon>
    </lineage>
</organism>
<keyword evidence="1" id="KW-0121">Carboxypeptidase</keyword>
<evidence type="ECO:0000313" key="14">
    <source>
        <dbReference type="Proteomes" id="UP000325787"/>
    </source>
</evidence>
<feature type="compositionally biased region" description="Pro residues" evidence="9">
    <location>
        <begin position="1"/>
        <end position="12"/>
    </location>
</feature>
<keyword evidence="6" id="KW-0511">Multifunctional enzyme</keyword>
<feature type="region of interest" description="Disordered" evidence="9">
    <location>
        <begin position="732"/>
        <end position="826"/>
    </location>
</feature>
<feature type="compositionally biased region" description="Low complexity" evidence="9">
    <location>
        <begin position="774"/>
        <end position="789"/>
    </location>
</feature>
<dbReference type="InterPro" id="IPR012338">
    <property type="entry name" value="Beta-lactam/transpept-like"/>
</dbReference>
<proteinExistence type="predicted"/>
<feature type="compositionally biased region" description="Basic and acidic residues" evidence="9">
    <location>
        <begin position="762"/>
        <end position="773"/>
    </location>
</feature>
<evidence type="ECO:0000256" key="3">
    <source>
        <dbReference type="ARBA" id="ARBA00022676"/>
    </source>
</evidence>
<keyword evidence="4" id="KW-0808">Transferase</keyword>
<dbReference type="InterPro" id="IPR050396">
    <property type="entry name" value="Glycosyltr_51/Transpeptidase"/>
</dbReference>
<dbReference type="GO" id="GO:0009252">
    <property type="term" value="P:peptidoglycan biosynthetic process"/>
    <property type="evidence" value="ECO:0007669"/>
    <property type="project" value="TreeGrafter"/>
</dbReference>
<dbReference type="PANTHER" id="PTHR32282:SF34">
    <property type="entry name" value="PENICILLIN-BINDING PROTEIN 1A"/>
    <property type="match status" value="1"/>
</dbReference>
<reference evidence="14" key="1">
    <citation type="journal article" date="2021" name="Curr. Microbiol.">
        <title>Complete genome of nocamycin-producing strain Saccharothrix syringae NRRL B-16468 reveals the biosynthetic potential for secondary metabolites.</title>
        <authorList>
            <person name="Mo X."/>
            <person name="Yang S."/>
        </authorList>
    </citation>
    <scope>NUCLEOTIDE SEQUENCE [LARGE SCALE GENOMIC DNA]</scope>
    <source>
        <strain evidence="14">ATCC 51364 / DSM 43886 / JCM 6844 / KCTC 9398 / NBRC 14523 / NRRL B-16468 / INA 2240</strain>
    </source>
</reference>
<dbReference type="Gene3D" id="1.10.3810.10">
    <property type="entry name" value="Biosynthetic peptidoglycan transglycosylase-like"/>
    <property type="match status" value="1"/>
</dbReference>
<comment type="catalytic activity">
    <reaction evidence="8">
        <text>[GlcNAc-(1-&gt;4)-Mur2Ac(oyl-L-Ala-gamma-D-Glu-L-Lys-D-Ala-D-Ala)](n)-di-trans,octa-cis-undecaprenyl diphosphate + beta-D-GlcNAc-(1-&gt;4)-Mur2Ac(oyl-L-Ala-gamma-D-Glu-L-Lys-D-Ala-D-Ala)-di-trans,octa-cis-undecaprenyl diphosphate = [GlcNAc-(1-&gt;4)-Mur2Ac(oyl-L-Ala-gamma-D-Glu-L-Lys-D-Ala-D-Ala)](n+1)-di-trans,octa-cis-undecaprenyl diphosphate + di-trans,octa-cis-undecaprenyl diphosphate + H(+)</text>
        <dbReference type="Rhea" id="RHEA:23708"/>
        <dbReference type="Rhea" id="RHEA-COMP:9602"/>
        <dbReference type="Rhea" id="RHEA-COMP:9603"/>
        <dbReference type="ChEBI" id="CHEBI:15378"/>
        <dbReference type="ChEBI" id="CHEBI:58405"/>
        <dbReference type="ChEBI" id="CHEBI:60033"/>
        <dbReference type="ChEBI" id="CHEBI:78435"/>
        <dbReference type="EC" id="2.4.99.28"/>
    </reaction>
</comment>
<dbReference type="KEGG" id="ssyi:EKG83_46250"/>
<feature type="region of interest" description="Disordered" evidence="9">
    <location>
        <begin position="1"/>
        <end position="77"/>
    </location>
</feature>
<dbReference type="SUPFAM" id="SSF53955">
    <property type="entry name" value="Lysozyme-like"/>
    <property type="match status" value="1"/>
</dbReference>
<dbReference type="OrthoDB" id="9766909at2"/>
<feature type="compositionally biased region" description="Pro residues" evidence="9">
    <location>
        <begin position="22"/>
        <end position="36"/>
    </location>
</feature>
<dbReference type="Pfam" id="PF00905">
    <property type="entry name" value="Transpeptidase"/>
    <property type="match status" value="1"/>
</dbReference>
<dbReference type="Pfam" id="PF00912">
    <property type="entry name" value="Transgly"/>
    <property type="match status" value="1"/>
</dbReference>
<dbReference type="GO" id="GO:0030288">
    <property type="term" value="C:outer membrane-bounded periplasmic space"/>
    <property type="evidence" value="ECO:0007669"/>
    <property type="project" value="TreeGrafter"/>
</dbReference>
<feature type="transmembrane region" description="Helical" evidence="10">
    <location>
        <begin position="117"/>
        <end position="140"/>
    </location>
</feature>
<name>A0A5Q0HEX7_SACSY</name>
<feature type="compositionally biased region" description="Low complexity" evidence="9">
    <location>
        <begin position="752"/>
        <end position="761"/>
    </location>
</feature>
<evidence type="ECO:0000313" key="13">
    <source>
        <dbReference type="EMBL" id="QFZ24918.1"/>
    </source>
</evidence>
<feature type="domain" description="Penicillin-binding protein transpeptidase" evidence="11">
    <location>
        <begin position="428"/>
        <end position="710"/>
    </location>
</feature>
<dbReference type="InterPro" id="IPR001460">
    <property type="entry name" value="PCN-bd_Tpept"/>
</dbReference>
<dbReference type="GO" id="GO:0009002">
    <property type="term" value="F:serine-type D-Ala-D-Ala carboxypeptidase activity"/>
    <property type="evidence" value="ECO:0007669"/>
    <property type="project" value="UniProtKB-EC"/>
</dbReference>
<protein>
    <submittedName>
        <fullName evidence="13">Penicillin-binding protein</fullName>
    </submittedName>
</protein>
<dbReference type="AlphaFoldDB" id="A0A5Q0HEX7"/>
<dbReference type="InterPro" id="IPR036950">
    <property type="entry name" value="PBP_transglycosylase"/>
</dbReference>
<keyword evidence="2" id="KW-0645">Protease</keyword>
<keyword evidence="10" id="KW-0472">Membrane</keyword>
<dbReference type="PANTHER" id="PTHR32282">
    <property type="entry name" value="BINDING PROTEIN TRANSPEPTIDASE, PUTATIVE-RELATED"/>
    <property type="match status" value="1"/>
</dbReference>
<keyword evidence="5" id="KW-0378">Hydrolase</keyword>
<feature type="domain" description="Glycosyl transferase family 51" evidence="12">
    <location>
        <begin position="163"/>
        <end position="334"/>
    </location>
</feature>
<evidence type="ECO:0000259" key="11">
    <source>
        <dbReference type="Pfam" id="PF00905"/>
    </source>
</evidence>
<dbReference type="InterPro" id="IPR001264">
    <property type="entry name" value="Glyco_trans_51"/>
</dbReference>
<feature type="compositionally biased region" description="Basic and acidic residues" evidence="9">
    <location>
        <begin position="68"/>
        <end position="77"/>
    </location>
</feature>
<keyword evidence="10" id="KW-0812">Transmembrane</keyword>
<evidence type="ECO:0000256" key="2">
    <source>
        <dbReference type="ARBA" id="ARBA00022670"/>
    </source>
</evidence>
<evidence type="ECO:0000259" key="12">
    <source>
        <dbReference type="Pfam" id="PF00912"/>
    </source>
</evidence>
<evidence type="ECO:0000256" key="10">
    <source>
        <dbReference type="SAM" id="Phobius"/>
    </source>
</evidence>
<evidence type="ECO:0000256" key="4">
    <source>
        <dbReference type="ARBA" id="ARBA00022679"/>
    </source>
</evidence>
<dbReference type="InterPro" id="IPR023346">
    <property type="entry name" value="Lysozyme-like_dom_sf"/>
</dbReference>
<dbReference type="Gene3D" id="3.40.710.10">
    <property type="entry name" value="DD-peptidase/beta-lactamase superfamily"/>
    <property type="match status" value="1"/>
</dbReference>
<dbReference type="SUPFAM" id="SSF56601">
    <property type="entry name" value="beta-lactamase/transpeptidase-like"/>
    <property type="match status" value="1"/>
</dbReference>
<evidence type="ECO:0000256" key="6">
    <source>
        <dbReference type="ARBA" id="ARBA00023268"/>
    </source>
</evidence>
<keyword evidence="10" id="KW-1133">Transmembrane helix</keyword>
<evidence type="ECO:0000256" key="1">
    <source>
        <dbReference type="ARBA" id="ARBA00022645"/>
    </source>
</evidence>
<dbReference type="Proteomes" id="UP000325787">
    <property type="component" value="Chromosome"/>
</dbReference>
<comment type="catalytic activity">
    <reaction evidence="7">
        <text>Preferential cleavage: (Ac)2-L-Lys-D-Ala-|-D-Ala. Also transpeptidation of peptidyl-alanyl moieties that are N-acyl substituents of D-alanine.</text>
        <dbReference type="EC" id="3.4.16.4"/>
    </reaction>
</comment>
<evidence type="ECO:0000256" key="7">
    <source>
        <dbReference type="ARBA" id="ARBA00034000"/>
    </source>
</evidence>
<dbReference type="EMBL" id="CP034550">
    <property type="protein sequence ID" value="QFZ24918.1"/>
    <property type="molecule type" value="Genomic_DNA"/>
</dbReference>
<evidence type="ECO:0000256" key="5">
    <source>
        <dbReference type="ARBA" id="ARBA00022801"/>
    </source>
</evidence>
<keyword evidence="3" id="KW-0328">Glycosyltransferase</keyword>
<accession>A0A5Q0HEX7</accession>
<sequence length="826" mass="89293">MPGGPPQRPNTPPGGVRRPGGPGGPVPPPGGRPPAGGPGGPRRPGGPGPERRPGEEPTDLLPPVHQSTPREPELLTHREDEVELEPFYEDDEYDYELTEEEARAVRRKKIWRRVRRTSYITLGLMLLAPVVAFAIAYQVVEVPNPDEVANDQAKTITILYADGSEMAKITPKGENRTMVKYEDLPDSIKKAVFAAEDPTFETNVGFDMRAIARAAWYQATGRDSGGSGLTQQYVKKATDKDAGTLTRKFNEMVAAYKMSKQQDKDDILTAYLNTIYFGRGAYGIKTAAKAYFDIDDLKQVTPSQAALLAGMIQNPGRSEEPAYTQERWEYVMGQLLRFNWIDQAYKDAEQFPAMAPLQEESDLSPTRFHIKQQVLREMEKMEWGMEKAQTLGVTVHTTIDPKMQQAAEDAVAEVMQGQREELRTSMSAIDPATGAVKAYWGGNTTGLDYQTGTLQEPGSSFKPFDFVAALKEGQGAGEVYDGSSPREFPGRGKDNPVRNSPGVACAVPKQCSVREAMVKSVNTVFFDMAIKLGTGKVAQAAFDAGIPPVVEVNGEQKKLLVSETEGAPDGNISIGGGQTLVRPFDITSAYATFAARGVYHEPFFIAKITDGSGAAVATHIDNTRSAFDPDPKKSQDIADNVTDVLKAIPTSSKIPCADRECAGKTGTHELHGTVKNAKAWMAGYTPTLAAAVWLGTDSGNQPLLTPTGGDIYGSGVPGQIWKRFMDRALAGTPAEKFPKPNPIGRLDPPKPTTTAPPTTTTDKQDEDRDRDRNNTTTTQAPPTTTTQAPPTRPTRPCGIVGCPSTTSTTDEPDPEPNRNGAPPVGG</sequence>
<evidence type="ECO:0000256" key="9">
    <source>
        <dbReference type="SAM" id="MobiDB-lite"/>
    </source>
</evidence>
<keyword evidence="14" id="KW-1185">Reference proteome</keyword>